<accession>A0ABV6Z796</accession>
<comment type="caution">
    <text evidence="3">The sequence shown here is derived from an EMBL/GenBank/DDBJ whole genome shotgun (WGS) entry which is preliminary data.</text>
</comment>
<keyword evidence="4" id="KW-1185">Reference proteome</keyword>
<name>A0ABV6Z796_UNCC1</name>
<dbReference type="Pfam" id="PF13439">
    <property type="entry name" value="Glyco_transf_4"/>
    <property type="match status" value="1"/>
</dbReference>
<dbReference type="Proteomes" id="UP001594351">
    <property type="component" value="Unassembled WGS sequence"/>
</dbReference>
<dbReference type="InterPro" id="IPR001296">
    <property type="entry name" value="Glyco_trans_1"/>
</dbReference>
<proteinExistence type="predicted"/>
<feature type="non-terminal residue" evidence="3">
    <location>
        <position position="622"/>
    </location>
</feature>
<dbReference type="PANTHER" id="PTHR45947:SF3">
    <property type="entry name" value="SULFOQUINOVOSYL TRANSFERASE SQD2"/>
    <property type="match status" value="1"/>
</dbReference>
<reference evidence="3 4" key="1">
    <citation type="submission" date="2024-09" db="EMBL/GenBank/DDBJ databases">
        <title>Laminarin stimulates single cell rates of sulfate reduction while oxygen inhibits transcriptomic activity in coastal marine sediment.</title>
        <authorList>
            <person name="Lindsay M."/>
            <person name="Orcutt B."/>
            <person name="Emerson D."/>
            <person name="Stepanauskas R."/>
            <person name="D'Angelo T."/>
        </authorList>
    </citation>
    <scope>NUCLEOTIDE SEQUENCE [LARGE SCALE GENOMIC DNA]</scope>
    <source>
        <strain evidence="3">SAG AM-311-K15</strain>
    </source>
</reference>
<evidence type="ECO:0000313" key="3">
    <source>
        <dbReference type="EMBL" id="MFC1854233.1"/>
    </source>
</evidence>
<dbReference type="SUPFAM" id="SSF53756">
    <property type="entry name" value="UDP-Glycosyltransferase/glycogen phosphorylase"/>
    <property type="match status" value="2"/>
</dbReference>
<dbReference type="PANTHER" id="PTHR45947">
    <property type="entry name" value="SULFOQUINOVOSYL TRANSFERASE SQD2"/>
    <property type="match status" value="1"/>
</dbReference>
<evidence type="ECO:0000259" key="1">
    <source>
        <dbReference type="Pfam" id="PF00534"/>
    </source>
</evidence>
<evidence type="ECO:0000313" key="4">
    <source>
        <dbReference type="Proteomes" id="UP001594351"/>
    </source>
</evidence>
<protein>
    <submittedName>
        <fullName evidence="3">Glycosyltransferase family 4 protein</fullName>
    </submittedName>
</protein>
<sequence length="622" mass="71305">MLRKKVIDEIEVLLLQMLLRSDEKAPAAQEETHFMRIAVVAPSSVPFTIGGLEKFAWCLVEAINETTDHQAELIKIPMKEQSLGQIFCSYARFFLQNLNHFDVIISTKYPSWMIKHPYHIVYMTHPLRGVYDTYTGRVDWKGYFLESPFKFAGIYMRKFVQFCDALGLAPGRIVAYYAISRTVKQRANYFPTASQVAVLYPPSPLYKREIEETMIRSTPGPTLDGSYFFTVSRLDGPKRIDLIVQAMNYIPGKCNLIIAGEGPCDKYLRTLASHDERIKFLGNINEDQLKHYYAGALAVIFAPFQEDYGLVTVEAMSFKKPVITLTDSGGPTELVTPGENGYIVDPDPKALAEKMNYYLAHPDQARRHGEEGYHKIKSITWPNLVQDLLKDHDYVNAAFETEGERRKVTVLSTYTVYPSRGGGQERIYNIYRFLSFYYEITILSFNAADKPFQRNQISPHCLEISIPVSSQHASAQWEIQKEFEHTITDILMSKLASLTTKYTAILNYYLRHSDLVIASHPFLYPLIKRIRKNQLFIYEAHNVEYHLKKNFIPATEKGRWLLAKVKQVEGRACQKSDVVFVTSSEEQKTLSRLYNLEPKKTFLAPNGVDTTVLVPPSEQERN</sequence>
<feature type="domain" description="Glycosyl transferase family 1" evidence="1">
    <location>
        <begin position="224"/>
        <end position="374"/>
    </location>
</feature>
<organism evidence="3 4">
    <name type="scientific">candidate division CSSED10-310 bacterium</name>
    <dbReference type="NCBI Taxonomy" id="2855610"/>
    <lineage>
        <taxon>Bacteria</taxon>
        <taxon>Bacteria division CSSED10-310</taxon>
    </lineage>
</organism>
<dbReference type="EMBL" id="JBHPBY010000784">
    <property type="protein sequence ID" value="MFC1854233.1"/>
    <property type="molecule type" value="Genomic_DNA"/>
</dbReference>
<evidence type="ECO:0000259" key="2">
    <source>
        <dbReference type="Pfam" id="PF13439"/>
    </source>
</evidence>
<dbReference type="Pfam" id="PF00534">
    <property type="entry name" value="Glycos_transf_1"/>
    <property type="match status" value="1"/>
</dbReference>
<dbReference type="Gene3D" id="3.40.50.2000">
    <property type="entry name" value="Glycogen Phosphorylase B"/>
    <property type="match status" value="3"/>
</dbReference>
<dbReference type="InterPro" id="IPR028098">
    <property type="entry name" value="Glyco_trans_4-like_N"/>
</dbReference>
<dbReference type="CDD" id="cd03801">
    <property type="entry name" value="GT4_PimA-like"/>
    <property type="match status" value="1"/>
</dbReference>
<gene>
    <name evidence="3" type="ORF">ACFL27_28955</name>
</gene>
<dbReference type="InterPro" id="IPR050194">
    <property type="entry name" value="Glycosyltransferase_grp1"/>
</dbReference>
<feature type="domain" description="Glycosyltransferase subfamily 4-like N-terminal" evidence="2">
    <location>
        <begin position="506"/>
        <end position="611"/>
    </location>
</feature>